<name>A0A3D9D136_9FLAO</name>
<comment type="caution">
    <text evidence="2">The sequence shown here is derived from an EMBL/GenBank/DDBJ whole genome shotgun (WGS) entry which is preliminary data.</text>
</comment>
<keyword evidence="3" id="KW-1185">Reference proteome</keyword>
<evidence type="ECO:0000259" key="1">
    <source>
        <dbReference type="Pfam" id="PF13470"/>
    </source>
</evidence>
<proteinExistence type="predicted"/>
<feature type="domain" description="PIN" evidence="1">
    <location>
        <begin position="4"/>
        <end position="116"/>
    </location>
</feature>
<dbReference type="Proteomes" id="UP000256326">
    <property type="component" value="Unassembled WGS sequence"/>
</dbReference>
<dbReference type="OrthoDB" id="1148871at2"/>
<dbReference type="AlphaFoldDB" id="A0A3D9D136"/>
<evidence type="ECO:0000313" key="2">
    <source>
        <dbReference type="EMBL" id="REC71726.1"/>
    </source>
</evidence>
<dbReference type="Pfam" id="PF13470">
    <property type="entry name" value="PIN_3"/>
    <property type="match status" value="1"/>
</dbReference>
<protein>
    <submittedName>
        <fullName evidence="2">PIN domain-containing protein</fullName>
    </submittedName>
</protein>
<organism evidence="2 3">
    <name type="scientific">Epilithonimonas hispanica</name>
    <dbReference type="NCBI Taxonomy" id="358687"/>
    <lineage>
        <taxon>Bacteria</taxon>
        <taxon>Pseudomonadati</taxon>
        <taxon>Bacteroidota</taxon>
        <taxon>Flavobacteriia</taxon>
        <taxon>Flavobacteriales</taxon>
        <taxon>Weeksellaceae</taxon>
        <taxon>Chryseobacterium group</taxon>
        <taxon>Epilithonimonas</taxon>
    </lineage>
</organism>
<dbReference type="SUPFAM" id="SSF88723">
    <property type="entry name" value="PIN domain-like"/>
    <property type="match status" value="1"/>
</dbReference>
<dbReference type="Gene3D" id="3.40.50.1010">
    <property type="entry name" value="5'-nuclease"/>
    <property type="match status" value="1"/>
</dbReference>
<dbReference type="InterPro" id="IPR029060">
    <property type="entry name" value="PIN-like_dom_sf"/>
</dbReference>
<evidence type="ECO:0000313" key="3">
    <source>
        <dbReference type="Proteomes" id="UP000256326"/>
    </source>
</evidence>
<dbReference type="RefSeq" id="WP_116033547.1">
    <property type="nucleotide sequence ID" value="NZ_JBHLVV010000094.1"/>
</dbReference>
<dbReference type="EMBL" id="QNUG01000008">
    <property type="protein sequence ID" value="REC71726.1"/>
    <property type="molecule type" value="Genomic_DNA"/>
</dbReference>
<dbReference type="InterPro" id="IPR002716">
    <property type="entry name" value="PIN_dom"/>
</dbReference>
<gene>
    <name evidence="2" type="ORF">DRF58_05095</name>
</gene>
<reference evidence="2 3" key="1">
    <citation type="journal article" date="2006" name="Int. J. Syst. Evol. Microbiol.">
        <title>Chryseobacterium hispanicum sp. nov., isolated from the drinking water distribution system of Sevilla, Spain.</title>
        <authorList>
            <person name="Gallego V."/>
            <person name="Garcia M.T."/>
            <person name="Ventosa A."/>
        </authorList>
    </citation>
    <scope>NUCLEOTIDE SEQUENCE [LARGE SCALE GENOMIC DNA]</scope>
    <source>
        <strain evidence="2 3">KCTC 22104</strain>
    </source>
</reference>
<sequence length="142" mass="16381">MNFFIDSNLILDFLSERKPFAENANQIFNLAYNKHIFLYTSSQSVLTSHYILKKAFAEEKVRKSLSEILEIIEIISVDKIILQKGLKSIHKDYEDAVQIFCAHKTENLTGIITRDMKDFSTSEISVFAPDEAIIYINKKLKS</sequence>
<accession>A0A3D9D136</accession>